<evidence type="ECO:0000313" key="1">
    <source>
        <dbReference type="EMBL" id="CEK96171.1"/>
    </source>
</evidence>
<dbReference type="AlphaFoldDB" id="A0A0B7BUW2"/>
<reference evidence="1" key="1">
    <citation type="submission" date="2014-12" db="EMBL/GenBank/DDBJ databases">
        <title>Insight into the proteome of Arion vulgaris.</title>
        <authorList>
            <person name="Aradska J."/>
            <person name="Bulat T."/>
            <person name="Smidak R."/>
            <person name="Sarate P."/>
            <person name="Gangsoo J."/>
            <person name="Sialana F."/>
            <person name="Bilban M."/>
            <person name="Lubec G."/>
        </authorList>
    </citation>
    <scope>NUCLEOTIDE SEQUENCE</scope>
    <source>
        <tissue evidence="1">Skin</tissue>
    </source>
</reference>
<gene>
    <name evidence="1" type="primary">ORF210871</name>
</gene>
<sequence length="55" mass="6321">MDETVATRNTNYASNNESILHLQRRTSGMKNLGMFSVVKWFSSLYLSLKKTNSHL</sequence>
<accession>A0A0B7BUW2</accession>
<dbReference type="EMBL" id="HACG01049306">
    <property type="protein sequence ID" value="CEK96171.1"/>
    <property type="molecule type" value="Transcribed_RNA"/>
</dbReference>
<proteinExistence type="predicted"/>
<protein>
    <submittedName>
        <fullName evidence="1">Uncharacterized protein</fullName>
    </submittedName>
</protein>
<name>A0A0B7BUW2_9EUPU</name>
<organism evidence="1">
    <name type="scientific">Arion vulgaris</name>
    <dbReference type="NCBI Taxonomy" id="1028688"/>
    <lineage>
        <taxon>Eukaryota</taxon>
        <taxon>Metazoa</taxon>
        <taxon>Spiralia</taxon>
        <taxon>Lophotrochozoa</taxon>
        <taxon>Mollusca</taxon>
        <taxon>Gastropoda</taxon>
        <taxon>Heterobranchia</taxon>
        <taxon>Euthyneura</taxon>
        <taxon>Panpulmonata</taxon>
        <taxon>Eupulmonata</taxon>
        <taxon>Stylommatophora</taxon>
        <taxon>Helicina</taxon>
        <taxon>Arionoidea</taxon>
        <taxon>Arionidae</taxon>
        <taxon>Arion</taxon>
    </lineage>
</organism>